<dbReference type="Pfam" id="PF04612">
    <property type="entry name" value="T2SSM"/>
    <property type="match status" value="1"/>
</dbReference>
<dbReference type="Proteomes" id="UP000746535">
    <property type="component" value="Unassembled WGS sequence"/>
</dbReference>
<sequence length="139" mass="14880">MSVRERRGLILAAVVLVVAGAWRGVWLPLQWRNAAALDQQAEQKALAHQLAGISPAQAGGNPLTAQQLHQTALDAGVQFKRLDVSGNRAHLSVQGTAGTVWPWLEAVDRYRIAFEQLDLTAGGGQLQLTLTLSGLAQPD</sequence>
<name>A0ABX0YBD2_9PSED</name>
<dbReference type="InterPro" id="IPR007690">
    <property type="entry name" value="T2SS_GspM"/>
</dbReference>
<proteinExistence type="predicted"/>
<accession>A0ABX0YBD2</accession>
<organism evidence="1 2">
    <name type="scientific">Pseudomonas quercus</name>
    <dbReference type="NCBI Taxonomy" id="2722792"/>
    <lineage>
        <taxon>Bacteria</taxon>
        <taxon>Pseudomonadati</taxon>
        <taxon>Pseudomonadota</taxon>
        <taxon>Gammaproteobacteria</taxon>
        <taxon>Pseudomonadales</taxon>
        <taxon>Pseudomonadaceae</taxon>
        <taxon>Pseudomonas</taxon>
    </lineage>
</organism>
<protein>
    <submittedName>
        <fullName evidence="1">Type II secretion system protein M</fullName>
    </submittedName>
</protein>
<evidence type="ECO:0000313" key="1">
    <source>
        <dbReference type="EMBL" id="NJP00644.1"/>
    </source>
</evidence>
<reference evidence="1 2" key="1">
    <citation type="submission" date="2020-03" db="EMBL/GenBank/DDBJ databases">
        <authorList>
            <person name="Wang L."/>
            <person name="He N."/>
            <person name="Li Y."/>
            <person name="Fang Y."/>
            <person name="Zhang F."/>
        </authorList>
    </citation>
    <scope>NUCLEOTIDE SEQUENCE [LARGE SCALE GENOMIC DNA]</scope>
    <source>
        <strain evidence="2">hsmgli-8</strain>
    </source>
</reference>
<evidence type="ECO:0000313" key="2">
    <source>
        <dbReference type="Proteomes" id="UP000746535"/>
    </source>
</evidence>
<comment type="caution">
    <text evidence="1">The sequence shown here is derived from an EMBL/GenBank/DDBJ whole genome shotgun (WGS) entry which is preliminary data.</text>
</comment>
<dbReference type="EMBL" id="JAAVJI010000003">
    <property type="protein sequence ID" value="NJP00644.1"/>
    <property type="molecule type" value="Genomic_DNA"/>
</dbReference>
<keyword evidence="2" id="KW-1185">Reference proteome</keyword>
<dbReference type="RefSeq" id="WP_168082965.1">
    <property type="nucleotide sequence ID" value="NZ_JAAVJI010000003.1"/>
</dbReference>
<gene>
    <name evidence="1" type="ORF">HBH25_07195</name>
</gene>